<organism evidence="4 5">
    <name type="scientific">Elliptochloris bilobata</name>
    <dbReference type="NCBI Taxonomy" id="381761"/>
    <lineage>
        <taxon>Eukaryota</taxon>
        <taxon>Viridiplantae</taxon>
        <taxon>Chlorophyta</taxon>
        <taxon>core chlorophytes</taxon>
        <taxon>Trebouxiophyceae</taxon>
        <taxon>Trebouxiophyceae incertae sedis</taxon>
        <taxon>Elliptochloris clade</taxon>
        <taxon>Elliptochloris</taxon>
    </lineage>
</organism>
<keyword evidence="1 2" id="KW-0129">CBS domain</keyword>
<dbReference type="InterPro" id="IPR046342">
    <property type="entry name" value="CBS_dom_sf"/>
</dbReference>
<name>A0AAW1S8K3_9CHLO</name>
<dbReference type="InterPro" id="IPR000644">
    <property type="entry name" value="CBS_dom"/>
</dbReference>
<keyword evidence="5" id="KW-1185">Reference proteome</keyword>
<dbReference type="PANTHER" id="PTHR43080:SF29">
    <property type="entry name" value="OS02G0818000 PROTEIN"/>
    <property type="match status" value="1"/>
</dbReference>
<sequence length="121" mass="12623">MSTDLTTTTPATRVDQLGPIFAKVTGVPVVKSESDSTLVGILSKKDLSKSGTTVGDIMSTPPVAARPTSTVADAAVLMLKHKVHRIPIVDPEAKLIGIVTRTDIFTALGKEASPDVRSALT</sequence>
<dbReference type="PANTHER" id="PTHR43080">
    <property type="entry name" value="CBS DOMAIN-CONTAINING PROTEIN CBSX3, MITOCHONDRIAL"/>
    <property type="match status" value="1"/>
</dbReference>
<dbReference type="Proteomes" id="UP001445335">
    <property type="component" value="Unassembled WGS sequence"/>
</dbReference>
<evidence type="ECO:0000256" key="2">
    <source>
        <dbReference type="PROSITE-ProRule" id="PRU00703"/>
    </source>
</evidence>
<accession>A0AAW1S8K3</accession>
<dbReference type="Gene3D" id="3.10.580.10">
    <property type="entry name" value="CBS-domain"/>
    <property type="match status" value="1"/>
</dbReference>
<feature type="domain" description="CBS" evidence="3">
    <location>
        <begin position="58"/>
        <end position="116"/>
    </location>
</feature>
<evidence type="ECO:0000313" key="5">
    <source>
        <dbReference type="Proteomes" id="UP001445335"/>
    </source>
</evidence>
<reference evidence="4 5" key="1">
    <citation type="journal article" date="2024" name="Nat. Commun.">
        <title>Phylogenomics reveals the evolutionary origins of lichenization in chlorophyte algae.</title>
        <authorList>
            <person name="Puginier C."/>
            <person name="Libourel C."/>
            <person name="Otte J."/>
            <person name="Skaloud P."/>
            <person name="Haon M."/>
            <person name="Grisel S."/>
            <person name="Petersen M."/>
            <person name="Berrin J.G."/>
            <person name="Delaux P.M."/>
            <person name="Dal Grande F."/>
            <person name="Keller J."/>
        </authorList>
    </citation>
    <scope>NUCLEOTIDE SEQUENCE [LARGE SCALE GENOMIC DNA]</scope>
    <source>
        <strain evidence="4 5">SAG 245.80</strain>
    </source>
</reference>
<dbReference type="EMBL" id="JALJOU010000008">
    <property type="protein sequence ID" value="KAK9842337.1"/>
    <property type="molecule type" value="Genomic_DNA"/>
</dbReference>
<comment type="caution">
    <text evidence="4">The sequence shown here is derived from an EMBL/GenBank/DDBJ whole genome shotgun (WGS) entry which is preliminary data.</text>
</comment>
<dbReference type="Pfam" id="PF00571">
    <property type="entry name" value="CBS"/>
    <property type="match status" value="2"/>
</dbReference>
<evidence type="ECO:0000256" key="1">
    <source>
        <dbReference type="ARBA" id="ARBA00023122"/>
    </source>
</evidence>
<dbReference type="SUPFAM" id="SSF54631">
    <property type="entry name" value="CBS-domain pair"/>
    <property type="match status" value="1"/>
</dbReference>
<proteinExistence type="predicted"/>
<dbReference type="InterPro" id="IPR051257">
    <property type="entry name" value="Diverse_CBS-Domain"/>
</dbReference>
<evidence type="ECO:0000259" key="3">
    <source>
        <dbReference type="PROSITE" id="PS51371"/>
    </source>
</evidence>
<protein>
    <recommendedName>
        <fullName evidence="3">CBS domain-containing protein</fullName>
    </recommendedName>
</protein>
<gene>
    <name evidence="4" type="ORF">WJX81_007568</name>
</gene>
<dbReference type="SMART" id="SM00116">
    <property type="entry name" value="CBS"/>
    <property type="match status" value="2"/>
</dbReference>
<dbReference type="AlphaFoldDB" id="A0AAW1S8K3"/>
<evidence type="ECO:0000313" key="4">
    <source>
        <dbReference type="EMBL" id="KAK9842337.1"/>
    </source>
</evidence>
<dbReference type="PROSITE" id="PS51371">
    <property type="entry name" value="CBS"/>
    <property type="match status" value="1"/>
</dbReference>